<accession>A0A835RQ01</accession>
<dbReference type="AlphaFoldDB" id="A0A835RQ01"/>
<sequence length="173" mass="17939">MATHRHAGRRVKVKIPEAARSASPPPVALVVTSGVAPGAAGGYLLPPPSVVGENCAQYAGVGNGLAVRRGARRPHCQPSRRAGRASGTLVLRAPLASQRFARLHQLASGFGAAFATAMCTAAKGSRGSARCLSGAGMRDALQIRGMRRDKACTPGNLSYGRRSASVSLTRWLQ</sequence>
<protein>
    <submittedName>
        <fullName evidence="1">Uncharacterized protein</fullName>
    </submittedName>
</protein>
<evidence type="ECO:0000313" key="1">
    <source>
        <dbReference type="EMBL" id="KAG0489972.1"/>
    </source>
</evidence>
<reference evidence="1 2" key="1">
    <citation type="journal article" date="2020" name="Nat. Food">
        <title>A phased Vanilla planifolia genome enables genetic improvement of flavour and production.</title>
        <authorList>
            <person name="Hasing T."/>
            <person name="Tang H."/>
            <person name="Brym M."/>
            <person name="Khazi F."/>
            <person name="Huang T."/>
            <person name="Chambers A.H."/>
        </authorList>
    </citation>
    <scope>NUCLEOTIDE SEQUENCE [LARGE SCALE GENOMIC DNA]</scope>
    <source>
        <tissue evidence="1">Leaf</tissue>
    </source>
</reference>
<proteinExistence type="predicted"/>
<dbReference type="EMBL" id="JADCNM010000003">
    <property type="protein sequence ID" value="KAG0489972.1"/>
    <property type="molecule type" value="Genomic_DNA"/>
</dbReference>
<evidence type="ECO:0000313" key="2">
    <source>
        <dbReference type="Proteomes" id="UP000639772"/>
    </source>
</evidence>
<dbReference type="Proteomes" id="UP000639772">
    <property type="component" value="Chromosome 3"/>
</dbReference>
<name>A0A835RQ01_VANPL</name>
<gene>
    <name evidence="1" type="ORF">HPP92_006835</name>
</gene>
<comment type="caution">
    <text evidence="1">The sequence shown here is derived from an EMBL/GenBank/DDBJ whole genome shotgun (WGS) entry which is preliminary data.</text>
</comment>
<organism evidence="1 2">
    <name type="scientific">Vanilla planifolia</name>
    <name type="common">Vanilla</name>
    <dbReference type="NCBI Taxonomy" id="51239"/>
    <lineage>
        <taxon>Eukaryota</taxon>
        <taxon>Viridiplantae</taxon>
        <taxon>Streptophyta</taxon>
        <taxon>Embryophyta</taxon>
        <taxon>Tracheophyta</taxon>
        <taxon>Spermatophyta</taxon>
        <taxon>Magnoliopsida</taxon>
        <taxon>Liliopsida</taxon>
        <taxon>Asparagales</taxon>
        <taxon>Orchidaceae</taxon>
        <taxon>Vanilloideae</taxon>
        <taxon>Vanilleae</taxon>
        <taxon>Vanilla</taxon>
    </lineage>
</organism>